<proteinExistence type="predicted"/>
<accession>A0A2P2PNL2</accession>
<protein>
    <submittedName>
        <fullName evidence="1">Uncharacterized protein</fullName>
    </submittedName>
</protein>
<organism evidence="1">
    <name type="scientific">Rhizophora mucronata</name>
    <name type="common">Asiatic mangrove</name>
    <dbReference type="NCBI Taxonomy" id="61149"/>
    <lineage>
        <taxon>Eukaryota</taxon>
        <taxon>Viridiplantae</taxon>
        <taxon>Streptophyta</taxon>
        <taxon>Embryophyta</taxon>
        <taxon>Tracheophyta</taxon>
        <taxon>Spermatophyta</taxon>
        <taxon>Magnoliopsida</taxon>
        <taxon>eudicotyledons</taxon>
        <taxon>Gunneridae</taxon>
        <taxon>Pentapetalae</taxon>
        <taxon>rosids</taxon>
        <taxon>fabids</taxon>
        <taxon>Malpighiales</taxon>
        <taxon>Rhizophoraceae</taxon>
        <taxon>Rhizophora</taxon>
    </lineage>
</organism>
<evidence type="ECO:0000313" key="1">
    <source>
        <dbReference type="EMBL" id="MBX56350.1"/>
    </source>
</evidence>
<dbReference type="EMBL" id="GGEC01075866">
    <property type="protein sequence ID" value="MBX56350.1"/>
    <property type="molecule type" value="Transcribed_RNA"/>
</dbReference>
<dbReference type="AlphaFoldDB" id="A0A2P2PNL2"/>
<reference evidence="1" key="1">
    <citation type="submission" date="2018-02" db="EMBL/GenBank/DDBJ databases">
        <title>Rhizophora mucronata_Transcriptome.</title>
        <authorList>
            <person name="Meera S.P."/>
            <person name="Sreeshan A."/>
            <person name="Augustine A."/>
        </authorList>
    </citation>
    <scope>NUCLEOTIDE SEQUENCE</scope>
    <source>
        <tissue evidence="1">Leaf</tissue>
    </source>
</reference>
<sequence length="24" mass="2727">MKSQLDFGSGCWLNGLLDFILRVN</sequence>
<name>A0A2P2PNL2_RHIMU</name>